<evidence type="ECO:0000313" key="2">
    <source>
        <dbReference type="Proteomes" id="UP000278552"/>
    </source>
</evidence>
<dbReference type="EMBL" id="MH834606">
    <property type="protein sequence ID" value="AYN57540.1"/>
    <property type="molecule type" value="Genomic_DNA"/>
</dbReference>
<protein>
    <submittedName>
        <fullName evidence="1">Uncharacterized protein</fullName>
    </submittedName>
</protein>
<name>A0A3G2KF06_9CAUD</name>
<dbReference type="GeneID" id="55007052"/>
<dbReference type="Proteomes" id="UP000278552">
    <property type="component" value="Segment"/>
</dbReference>
<reference evidence="1 2" key="1">
    <citation type="submission" date="2018-09" db="EMBL/GenBank/DDBJ databases">
        <authorList>
            <person name="Giglietti G."/>
            <person name="Stoner T.H."/>
            <person name="Garlena R.A."/>
            <person name="Russell D.A."/>
            <person name="Pope W.H."/>
            <person name="Jacobs-Sera D."/>
            <person name="Hatfull G.F."/>
        </authorList>
    </citation>
    <scope>NUCLEOTIDE SEQUENCE [LARGE SCALE GENOMIC DNA]</scope>
</reference>
<proteinExistence type="predicted"/>
<organism evidence="1 2">
    <name type="scientific">Arthrobacter phage Coral</name>
    <dbReference type="NCBI Taxonomy" id="2419951"/>
    <lineage>
        <taxon>Viruses</taxon>
        <taxon>Duplodnaviria</taxon>
        <taxon>Heunggongvirae</taxon>
        <taxon>Uroviricota</taxon>
        <taxon>Caudoviricetes</taxon>
        <taxon>Coralvirus</taxon>
        <taxon>Coralvirus coral</taxon>
    </lineage>
</organism>
<dbReference type="KEGG" id="vg:55007052"/>
<dbReference type="RefSeq" id="YP_009815822.1">
    <property type="nucleotide sequence ID" value="NC_048099.1"/>
</dbReference>
<accession>A0A3G2KF06</accession>
<keyword evidence="2" id="KW-1185">Reference proteome</keyword>
<sequence length="65" mass="7311">MMLGFIRFWRSMGDRPASFLALLIRAREMKEHEASVSAAFRAGLKVGSAHPEIAVWLAATYEEET</sequence>
<evidence type="ECO:0000313" key="1">
    <source>
        <dbReference type="EMBL" id="AYN57540.1"/>
    </source>
</evidence>
<gene>
    <name evidence="1" type="primary">65</name>
    <name evidence="1" type="ORF">PBI_CORAL_65</name>
</gene>